<dbReference type="GO" id="GO:0016887">
    <property type="term" value="F:ATP hydrolysis activity"/>
    <property type="evidence" value="ECO:0007669"/>
    <property type="project" value="InterPro"/>
</dbReference>
<evidence type="ECO:0000256" key="5">
    <source>
        <dbReference type="ARBA" id="ARBA00022741"/>
    </source>
</evidence>
<keyword evidence="8 10" id="KW-0472">Membrane</keyword>
<dbReference type="EnsemblMetazoa" id="XM_021041664.2">
    <property type="protein sequence ID" value="XP_020897323.2"/>
    <property type="gene ID" value="LOC110236173"/>
</dbReference>
<dbReference type="InterPro" id="IPR011527">
    <property type="entry name" value="ABC1_TM_dom"/>
</dbReference>
<organism evidence="13 14">
    <name type="scientific">Exaiptasia diaphana</name>
    <name type="common">Tropical sea anemone</name>
    <name type="synonym">Aiptasia pulchella</name>
    <dbReference type="NCBI Taxonomy" id="2652724"/>
    <lineage>
        <taxon>Eukaryota</taxon>
        <taxon>Metazoa</taxon>
        <taxon>Cnidaria</taxon>
        <taxon>Anthozoa</taxon>
        <taxon>Hexacorallia</taxon>
        <taxon>Actiniaria</taxon>
        <taxon>Aiptasiidae</taxon>
        <taxon>Exaiptasia</taxon>
    </lineage>
</organism>
<dbReference type="Proteomes" id="UP000887567">
    <property type="component" value="Unplaced"/>
</dbReference>
<dbReference type="GO" id="GO:0005524">
    <property type="term" value="F:ATP binding"/>
    <property type="evidence" value="ECO:0007669"/>
    <property type="project" value="UniProtKB-KW"/>
</dbReference>
<dbReference type="InterPro" id="IPR003439">
    <property type="entry name" value="ABC_transporter-like_ATP-bd"/>
</dbReference>
<reference evidence="13" key="1">
    <citation type="submission" date="2022-11" db="UniProtKB">
        <authorList>
            <consortium name="EnsemblMetazoa"/>
        </authorList>
    </citation>
    <scope>IDENTIFICATION</scope>
</reference>
<dbReference type="CDD" id="cd03250">
    <property type="entry name" value="ABCC_MRP_domain1"/>
    <property type="match status" value="1"/>
</dbReference>
<keyword evidence="7 10" id="KW-1133">Transmembrane helix</keyword>
<evidence type="ECO:0000256" key="9">
    <source>
        <dbReference type="SAM" id="MobiDB-lite"/>
    </source>
</evidence>
<evidence type="ECO:0000313" key="14">
    <source>
        <dbReference type="Proteomes" id="UP000887567"/>
    </source>
</evidence>
<dbReference type="InterPro" id="IPR036640">
    <property type="entry name" value="ABC1_TM_sf"/>
</dbReference>
<feature type="transmembrane region" description="Helical" evidence="10">
    <location>
        <begin position="340"/>
        <end position="364"/>
    </location>
</feature>
<evidence type="ECO:0000256" key="8">
    <source>
        <dbReference type="ARBA" id="ARBA00023136"/>
    </source>
</evidence>
<feature type="compositionally biased region" description="Acidic residues" evidence="9">
    <location>
        <begin position="189"/>
        <end position="203"/>
    </location>
</feature>
<keyword evidence="4 10" id="KW-0812">Transmembrane</keyword>
<evidence type="ECO:0000256" key="6">
    <source>
        <dbReference type="ARBA" id="ARBA00022840"/>
    </source>
</evidence>
<sequence length="381" mass="42720">TSLLMSILGELPLSRGDIKVAGKIAYTSQMPWIFSGTVKQNILFGQKMIESRYKRVIVACALEKDIELMPEGDMTLVGEKGLSLSGGQKARINLARALYYNADIYLLDDPLTAVDARVGRHIFDECIQGLLKECPTILVTHQLQFLNNATQIICLKEGRILGIGTYTELASSGIDLISLIKTKPTQDAEDSSVDSALEEEESSESSMLIIPDKSPKRSSSIKALCNRRSFSSLTDIELKLDTPANESQIAQEVDVEPEDRLRGSIPCRFYLRLFNTGANFYVLALLFILFILTQGAYTFGDWWLAHWSETNSRFVAEQNRLSILPSNATDSPHQEFNKFFYIYVYLGVVIATLLFSIAKVFLFFHVKINASKNLHNQMYDA</sequence>
<feature type="region of interest" description="Disordered" evidence="9">
    <location>
        <begin position="189"/>
        <end position="214"/>
    </location>
</feature>
<evidence type="ECO:0000256" key="2">
    <source>
        <dbReference type="ARBA" id="ARBA00009726"/>
    </source>
</evidence>
<evidence type="ECO:0000256" key="10">
    <source>
        <dbReference type="SAM" id="Phobius"/>
    </source>
</evidence>
<protein>
    <recommendedName>
        <fullName evidence="15">Multidrug resistance-associated protein 4</fullName>
    </recommendedName>
</protein>
<keyword evidence="5" id="KW-0547">Nucleotide-binding</keyword>
<evidence type="ECO:0000256" key="1">
    <source>
        <dbReference type="ARBA" id="ARBA00004141"/>
    </source>
</evidence>
<evidence type="ECO:0000256" key="3">
    <source>
        <dbReference type="ARBA" id="ARBA00022448"/>
    </source>
</evidence>
<dbReference type="GeneID" id="110236173"/>
<dbReference type="OrthoDB" id="5988857at2759"/>
<dbReference type="InterPro" id="IPR050173">
    <property type="entry name" value="ABC_transporter_C-like"/>
</dbReference>
<feature type="domain" description="ABC transporter" evidence="11">
    <location>
        <begin position="1"/>
        <end position="182"/>
    </location>
</feature>
<dbReference type="SUPFAM" id="SSF52540">
    <property type="entry name" value="P-loop containing nucleoside triphosphate hydrolases"/>
    <property type="match status" value="1"/>
</dbReference>
<evidence type="ECO:0000256" key="7">
    <source>
        <dbReference type="ARBA" id="ARBA00022989"/>
    </source>
</evidence>
<evidence type="ECO:0000256" key="4">
    <source>
        <dbReference type="ARBA" id="ARBA00022692"/>
    </source>
</evidence>
<dbReference type="Pfam" id="PF00005">
    <property type="entry name" value="ABC_tran"/>
    <property type="match status" value="1"/>
</dbReference>
<proteinExistence type="inferred from homology"/>
<dbReference type="PROSITE" id="PS50929">
    <property type="entry name" value="ABC_TM1F"/>
    <property type="match status" value="1"/>
</dbReference>
<dbReference type="Gene3D" id="1.20.1560.10">
    <property type="entry name" value="ABC transporter type 1, transmembrane domain"/>
    <property type="match status" value="1"/>
</dbReference>
<keyword evidence="6" id="KW-0067">ATP-binding</keyword>
<name>A0A913X1T1_EXADI</name>
<evidence type="ECO:0008006" key="15">
    <source>
        <dbReference type="Google" id="ProtNLM"/>
    </source>
</evidence>
<dbReference type="PROSITE" id="PS00211">
    <property type="entry name" value="ABC_TRANSPORTER_1"/>
    <property type="match status" value="1"/>
</dbReference>
<dbReference type="InterPro" id="IPR017871">
    <property type="entry name" value="ABC_transporter-like_CS"/>
</dbReference>
<dbReference type="GO" id="GO:0016020">
    <property type="term" value="C:membrane"/>
    <property type="evidence" value="ECO:0007669"/>
    <property type="project" value="UniProtKB-SubCell"/>
</dbReference>
<dbReference type="InterPro" id="IPR027417">
    <property type="entry name" value="P-loop_NTPase"/>
</dbReference>
<dbReference type="KEGG" id="epa:110236173"/>
<dbReference type="PANTHER" id="PTHR24223:SF456">
    <property type="entry name" value="MULTIDRUG RESISTANCE-ASSOCIATED PROTEIN LETHAL(2)03659"/>
    <property type="match status" value="1"/>
</dbReference>
<dbReference type="Gene3D" id="3.40.50.300">
    <property type="entry name" value="P-loop containing nucleotide triphosphate hydrolases"/>
    <property type="match status" value="1"/>
</dbReference>
<feature type="domain" description="ABC transmembrane type-1" evidence="12">
    <location>
        <begin position="284"/>
        <end position="381"/>
    </location>
</feature>
<dbReference type="GO" id="GO:0140359">
    <property type="term" value="F:ABC-type transporter activity"/>
    <property type="evidence" value="ECO:0007669"/>
    <property type="project" value="InterPro"/>
</dbReference>
<comment type="similarity">
    <text evidence="2">Belongs to the ABC transporter superfamily. ABCC family. Conjugate transporter (TC 3.A.1.208) subfamily.</text>
</comment>
<dbReference type="RefSeq" id="XP_020897323.2">
    <property type="nucleotide sequence ID" value="XM_021041664.2"/>
</dbReference>
<dbReference type="FunFam" id="3.40.50.300:FF:000997">
    <property type="entry name" value="Multidrug resistance-associated protein 1"/>
    <property type="match status" value="1"/>
</dbReference>
<keyword evidence="14" id="KW-1185">Reference proteome</keyword>
<keyword evidence="3" id="KW-0813">Transport</keyword>
<evidence type="ECO:0000259" key="11">
    <source>
        <dbReference type="PROSITE" id="PS50893"/>
    </source>
</evidence>
<dbReference type="PROSITE" id="PS50893">
    <property type="entry name" value="ABC_TRANSPORTER_2"/>
    <property type="match status" value="1"/>
</dbReference>
<comment type="subcellular location">
    <subcellularLocation>
        <location evidence="1">Membrane</location>
        <topology evidence="1">Multi-pass membrane protein</topology>
    </subcellularLocation>
</comment>
<dbReference type="PANTHER" id="PTHR24223">
    <property type="entry name" value="ATP-BINDING CASSETTE SUB-FAMILY C"/>
    <property type="match status" value="1"/>
</dbReference>
<feature type="transmembrane region" description="Helical" evidence="10">
    <location>
        <begin position="278"/>
        <end position="297"/>
    </location>
</feature>
<evidence type="ECO:0000259" key="12">
    <source>
        <dbReference type="PROSITE" id="PS50929"/>
    </source>
</evidence>
<evidence type="ECO:0000313" key="13">
    <source>
        <dbReference type="EnsemblMetazoa" id="XP_020897323.2"/>
    </source>
</evidence>
<accession>A0A913X1T1</accession>
<dbReference type="OMA" id="HECCINL"/>
<dbReference type="AlphaFoldDB" id="A0A913X1T1"/>